<comment type="caution">
    <text evidence="1">The sequence shown here is derived from an EMBL/GenBank/DDBJ whole genome shotgun (WGS) entry which is preliminary data.</text>
</comment>
<name>A0A9D2EB58_9BACE</name>
<protein>
    <submittedName>
        <fullName evidence="1">Uncharacterized protein</fullName>
    </submittedName>
</protein>
<sequence>MNTLNLRAEEIFYNSLIDLGNETKRRLIELLASSLTFKDTSQESDKKLLQQIAGAWKDDGLTAEEEIAQIREARTQETTRHIAEL</sequence>
<evidence type="ECO:0000313" key="1">
    <source>
        <dbReference type="EMBL" id="HIZ34127.1"/>
    </source>
</evidence>
<proteinExistence type="predicted"/>
<dbReference type="Proteomes" id="UP000824028">
    <property type="component" value="Unassembled WGS sequence"/>
</dbReference>
<dbReference type="AlphaFoldDB" id="A0A9D2EB58"/>
<reference evidence="1" key="2">
    <citation type="submission" date="2021-04" db="EMBL/GenBank/DDBJ databases">
        <authorList>
            <person name="Gilroy R."/>
        </authorList>
    </citation>
    <scope>NUCLEOTIDE SEQUENCE</scope>
    <source>
        <strain evidence="1">ChiHjej9B8-1298</strain>
    </source>
</reference>
<reference evidence="1" key="1">
    <citation type="journal article" date="2021" name="PeerJ">
        <title>Extensive microbial diversity within the chicken gut microbiome revealed by metagenomics and culture.</title>
        <authorList>
            <person name="Gilroy R."/>
            <person name="Ravi A."/>
            <person name="Getino M."/>
            <person name="Pursley I."/>
            <person name="Horton D.L."/>
            <person name="Alikhan N.F."/>
            <person name="Baker D."/>
            <person name="Gharbi K."/>
            <person name="Hall N."/>
            <person name="Watson M."/>
            <person name="Adriaenssens E.M."/>
            <person name="Foster-Nyarko E."/>
            <person name="Jarju S."/>
            <person name="Secka A."/>
            <person name="Antonio M."/>
            <person name="Oren A."/>
            <person name="Chaudhuri R.R."/>
            <person name="La Ragione R."/>
            <person name="Hildebrand F."/>
            <person name="Pallen M.J."/>
        </authorList>
    </citation>
    <scope>NUCLEOTIDE SEQUENCE</scope>
    <source>
        <strain evidence="1">ChiHjej9B8-1298</strain>
    </source>
</reference>
<evidence type="ECO:0000313" key="2">
    <source>
        <dbReference type="Proteomes" id="UP000824028"/>
    </source>
</evidence>
<organism evidence="1 2">
    <name type="scientific">Candidatus Bacteroides merdigallinarum</name>
    <dbReference type="NCBI Taxonomy" id="2838473"/>
    <lineage>
        <taxon>Bacteria</taxon>
        <taxon>Pseudomonadati</taxon>
        <taxon>Bacteroidota</taxon>
        <taxon>Bacteroidia</taxon>
        <taxon>Bacteroidales</taxon>
        <taxon>Bacteroidaceae</taxon>
        <taxon>Bacteroides</taxon>
    </lineage>
</organism>
<dbReference type="EMBL" id="DXBX01000093">
    <property type="protein sequence ID" value="HIZ34127.1"/>
    <property type="molecule type" value="Genomic_DNA"/>
</dbReference>
<accession>A0A9D2EB58</accession>
<gene>
    <name evidence="1" type="ORF">H9814_11475</name>
</gene>